<evidence type="ECO:0000256" key="5">
    <source>
        <dbReference type="SAM" id="SignalP"/>
    </source>
</evidence>
<dbReference type="PANTHER" id="PTHR33021">
    <property type="entry name" value="BLUE COPPER PROTEIN"/>
    <property type="match status" value="1"/>
</dbReference>
<dbReference type="AlphaFoldDB" id="A0A2G5CB82"/>
<dbReference type="InterPro" id="IPR008972">
    <property type="entry name" value="Cupredoxin"/>
</dbReference>
<dbReference type="InterPro" id="IPR028871">
    <property type="entry name" value="BlueCu_1_BS"/>
</dbReference>
<dbReference type="GO" id="GO:0009055">
    <property type="term" value="F:electron transfer activity"/>
    <property type="evidence" value="ECO:0007669"/>
    <property type="project" value="InterPro"/>
</dbReference>
<dbReference type="InterPro" id="IPR041844">
    <property type="entry name" value="Plantacyanin"/>
</dbReference>
<evidence type="ECO:0000256" key="1">
    <source>
        <dbReference type="ARBA" id="ARBA00022723"/>
    </source>
</evidence>
<gene>
    <name evidence="7" type="ORF">AQUCO_06900052v1</name>
</gene>
<name>A0A2G5CB82_AQUCA</name>
<protein>
    <recommendedName>
        <fullName evidence="4">Plantacyanin</fullName>
    </recommendedName>
</protein>
<dbReference type="InterPro" id="IPR039391">
    <property type="entry name" value="Phytocyanin-like"/>
</dbReference>
<dbReference type="STRING" id="218851.A0A2G5CB82"/>
<keyword evidence="2" id="KW-0186">Copper</keyword>
<keyword evidence="1" id="KW-0479">Metal-binding</keyword>
<evidence type="ECO:0000313" key="8">
    <source>
        <dbReference type="Proteomes" id="UP000230069"/>
    </source>
</evidence>
<dbReference type="OrthoDB" id="1934652at2759"/>
<reference evidence="7 8" key="1">
    <citation type="submission" date="2017-09" db="EMBL/GenBank/DDBJ databases">
        <title>WGS assembly of Aquilegia coerulea Goldsmith.</title>
        <authorList>
            <person name="Hodges S."/>
            <person name="Kramer E."/>
            <person name="Nordborg M."/>
            <person name="Tomkins J."/>
            <person name="Borevitz J."/>
            <person name="Derieg N."/>
            <person name="Yan J."/>
            <person name="Mihaltcheva S."/>
            <person name="Hayes R.D."/>
            <person name="Rokhsar D."/>
        </authorList>
    </citation>
    <scope>NUCLEOTIDE SEQUENCE [LARGE SCALE GENOMIC DNA]</scope>
    <source>
        <strain evidence="8">cv. Goldsmith</strain>
    </source>
</reference>
<dbReference type="Pfam" id="PF02298">
    <property type="entry name" value="Cu_bind_like"/>
    <property type="match status" value="1"/>
</dbReference>
<sequence>MVQGRGSACQGMTIAVILLVSLVYCEIVHATTFTVGDSEGWTFNVETWPDGKKFMAGDILVFNYNKDFHNLVLVDKQGYDTCKPANGAKEYRSGSDSITLAKGQNYFICSLPNHCESKMKISVNAE</sequence>
<feature type="chain" id="PRO_5013666945" description="Plantacyanin" evidence="5">
    <location>
        <begin position="31"/>
        <end position="126"/>
    </location>
</feature>
<organism evidence="7 8">
    <name type="scientific">Aquilegia coerulea</name>
    <name type="common">Rocky mountain columbine</name>
    <dbReference type="NCBI Taxonomy" id="218851"/>
    <lineage>
        <taxon>Eukaryota</taxon>
        <taxon>Viridiplantae</taxon>
        <taxon>Streptophyta</taxon>
        <taxon>Embryophyta</taxon>
        <taxon>Tracheophyta</taxon>
        <taxon>Spermatophyta</taxon>
        <taxon>Magnoliopsida</taxon>
        <taxon>Ranunculales</taxon>
        <taxon>Ranunculaceae</taxon>
        <taxon>Thalictroideae</taxon>
        <taxon>Aquilegia</taxon>
    </lineage>
</organism>
<dbReference type="GO" id="GO:0046872">
    <property type="term" value="F:metal ion binding"/>
    <property type="evidence" value="ECO:0007669"/>
    <property type="project" value="UniProtKB-KW"/>
</dbReference>
<proteinExistence type="predicted"/>
<keyword evidence="5" id="KW-0732">Signal</keyword>
<dbReference type="SUPFAM" id="SSF49503">
    <property type="entry name" value="Cupredoxins"/>
    <property type="match status" value="1"/>
</dbReference>
<dbReference type="Proteomes" id="UP000230069">
    <property type="component" value="Unassembled WGS sequence"/>
</dbReference>
<dbReference type="InParanoid" id="A0A2G5CB82"/>
<feature type="signal peptide" evidence="5">
    <location>
        <begin position="1"/>
        <end position="30"/>
    </location>
</feature>
<evidence type="ECO:0000256" key="2">
    <source>
        <dbReference type="ARBA" id="ARBA00023008"/>
    </source>
</evidence>
<keyword evidence="3" id="KW-1015">Disulfide bond</keyword>
<keyword evidence="8" id="KW-1185">Reference proteome</keyword>
<dbReference type="PANTHER" id="PTHR33021:SF341">
    <property type="entry name" value="BASIC BLUE PROTEIN-LIKE"/>
    <property type="match status" value="1"/>
</dbReference>
<evidence type="ECO:0000256" key="4">
    <source>
        <dbReference type="ARBA" id="ARBA00082491"/>
    </source>
</evidence>
<dbReference type="GO" id="GO:0005886">
    <property type="term" value="C:plasma membrane"/>
    <property type="evidence" value="ECO:0007669"/>
    <property type="project" value="TreeGrafter"/>
</dbReference>
<dbReference type="Gene3D" id="2.60.40.420">
    <property type="entry name" value="Cupredoxins - blue copper proteins"/>
    <property type="match status" value="1"/>
</dbReference>
<feature type="domain" description="Phytocyanin" evidence="6">
    <location>
        <begin position="31"/>
        <end position="126"/>
    </location>
</feature>
<dbReference type="PROSITE" id="PS51485">
    <property type="entry name" value="PHYTOCYANIN"/>
    <property type="match status" value="1"/>
</dbReference>
<evidence type="ECO:0000259" key="6">
    <source>
        <dbReference type="PROSITE" id="PS51485"/>
    </source>
</evidence>
<dbReference type="InterPro" id="IPR003245">
    <property type="entry name" value="Phytocyanin_dom"/>
</dbReference>
<evidence type="ECO:0000256" key="3">
    <source>
        <dbReference type="ARBA" id="ARBA00023157"/>
    </source>
</evidence>
<dbReference type="CDD" id="cd11013">
    <property type="entry name" value="Plantacyanin"/>
    <property type="match status" value="1"/>
</dbReference>
<dbReference type="EMBL" id="KZ305086">
    <property type="protein sequence ID" value="PIA28514.1"/>
    <property type="molecule type" value="Genomic_DNA"/>
</dbReference>
<dbReference type="PROSITE" id="PS00196">
    <property type="entry name" value="COPPER_BLUE"/>
    <property type="match status" value="1"/>
</dbReference>
<accession>A0A2G5CB82</accession>
<evidence type="ECO:0000313" key="7">
    <source>
        <dbReference type="EMBL" id="PIA28514.1"/>
    </source>
</evidence>
<dbReference type="FunFam" id="2.60.40.420:FF:000013">
    <property type="entry name" value="basic blue protein-like"/>
    <property type="match status" value="1"/>
</dbReference>